<dbReference type="STRING" id="314278.NB231_01938"/>
<keyword evidence="2" id="KW-1185">Reference proteome</keyword>
<organism evidence="1 2">
    <name type="scientific">Nitrococcus mobilis Nb-231</name>
    <dbReference type="NCBI Taxonomy" id="314278"/>
    <lineage>
        <taxon>Bacteria</taxon>
        <taxon>Pseudomonadati</taxon>
        <taxon>Pseudomonadota</taxon>
        <taxon>Gammaproteobacteria</taxon>
        <taxon>Chromatiales</taxon>
        <taxon>Ectothiorhodospiraceae</taxon>
        <taxon>Nitrococcus</taxon>
    </lineage>
</organism>
<name>A4BUC4_9GAMM</name>
<gene>
    <name evidence="1" type="ORF">NB231_01938</name>
</gene>
<accession>A4BUC4</accession>
<proteinExistence type="predicted"/>
<comment type="caution">
    <text evidence="1">The sequence shown here is derived from an EMBL/GenBank/DDBJ whole genome shotgun (WGS) entry which is preliminary data.</text>
</comment>
<evidence type="ECO:0000313" key="2">
    <source>
        <dbReference type="Proteomes" id="UP000003374"/>
    </source>
</evidence>
<dbReference type="AlphaFoldDB" id="A4BUC4"/>
<reference evidence="1 2" key="1">
    <citation type="submission" date="2006-02" db="EMBL/GenBank/DDBJ databases">
        <authorList>
            <person name="Waterbury J."/>
            <person name="Ferriera S."/>
            <person name="Johnson J."/>
            <person name="Kravitz S."/>
            <person name="Halpern A."/>
            <person name="Remington K."/>
            <person name="Beeson K."/>
            <person name="Tran B."/>
            <person name="Rogers Y.-H."/>
            <person name="Friedman R."/>
            <person name="Venter J.C."/>
        </authorList>
    </citation>
    <scope>NUCLEOTIDE SEQUENCE [LARGE SCALE GENOMIC DNA]</scope>
    <source>
        <strain evidence="1 2">Nb-231</strain>
    </source>
</reference>
<dbReference type="EMBL" id="AAOF01000018">
    <property type="protein sequence ID" value="EAR20638.1"/>
    <property type="molecule type" value="Genomic_DNA"/>
</dbReference>
<protein>
    <submittedName>
        <fullName evidence="1">Uncharacterized protein</fullName>
    </submittedName>
</protein>
<dbReference type="HOGENOM" id="CLU_2917974_0_0_6"/>
<dbReference type="Proteomes" id="UP000003374">
    <property type="component" value="Unassembled WGS sequence"/>
</dbReference>
<sequence>MESVSRNALTAKVESCIKHRERMTFRLLVLFGFLDEIGQLIRKQPAYGGRALGGNNPKFPQ</sequence>
<evidence type="ECO:0000313" key="1">
    <source>
        <dbReference type="EMBL" id="EAR20638.1"/>
    </source>
</evidence>